<dbReference type="Proteomes" id="UP000197679">
    <property type="component" value="Chromosome"/>
</dbReference>
<name>A0A218NLL0_9ARCH</name>
<comment type="similarity">
    <text evidence="1">Belongs to the CGI121/TPRKB family.</text>
</comment>
<dbReference type="AlphaFoldDB" id="A0A218NLL0"/>
<keyword evidence="3" id="KW-1185">Reference proteome</keyword>
<dbReference type="Pfam" id="PF08617">
    <property type="entry name" value="CGI-121"/>
    <property type="match status" value="1"/>
</dbReference>
<dbReference type="InterPro" id="IPR013926">
    <property type="entry name" value="CGI121/TPRKB"/>
</dbReference>
<dbReference type="KEGG" id="marh:Mia14_0007"/>
<proteinExistence type="inferred from homology"/>
<organism evidence="2 3">
    <name type="scientific">Candidatus Mancarchaeum acidiphilum</name>
    <dbReference type="NCBI Taxonomy" id="1920749"/>
    <lineage>
        <taxon>Archaea</taxon>
        <taxon>Candidatus Micrarchaeota</taxon>
        <taxon>Candidatus Mancarchaeum</taxon>
    </lineage>
</organism>
<evidence type="ECO:0000256" key="1">
    <source>
        <dbReference type="ARBA" id="ARBA00005546"/>
    </source>
</evidence>
<protein>
    <submittedName>
        <fullName evidence="2">N6-threonylcarbamoyl-adenosine(37)-tRNA synthase allosteric regulator Cgi121</fullName>
    </submittedName>
</protein>
<reference evidence="2 3" key="1">
    <citation type="journal article" date="2017" name="Nat. Commun.">
        <title>'ARMAN' archaea depend on association with euryarchaeal host in culture and in situ.</title>
        <authorList>
            <person name="Golyshina O."/>
            <person name="Toshchakov S."/>
            <person name="Makarova K."/>
            <person name="Gavrilov S."/>
            <person name="Korzhenkov A."/>
            <person name="La Cono V."/>
            <person name="Arcadi E."/>
            <person name="Nechitaylo T."/>
            <person name="Ferrer M."/>
            <person name="Kublanov I."/>
            <person name="Wolf Y."/>
            <person name="Yakimov M."/>
            <person name="Golyshin P."/>
            <person name="Slesarev A."/>
            <person name="Kozyavkin S."/>
        </authorList>
    </citation>
    <scope>NUCLEOTIDE SEQUENCE [LARGE SCALE GENOMIC DNA]</scope>
    <source>
        <strain evidence="2 3">Mia14</strain>
    </source>
</reference>
<gene>
    <name evidence="2" type="ORF">Mia14_0007</name>
</gene>
<dbReference type="Gene3D" id="3.30.2380.10">
    <property type="entry name" value="CGI121/TPRKB"/>
    <property type="match status" value="1"/>
</dbReference>
<dbReference type="EMBL" id="CP019964">
    <property type="protein sequence ID" value="ASI13356.1"/>
    <property type="molecule type" value="Genomic_DNA"/>
</dbReference>
<sequence length="162" mass="18662">MHMEDVDFINSLLKHSFAFRLYKRKSSFEIIFDQADRFNKQNAKKYEFVLLLKPYLSDDYPELVFAYINACLSFKNKTNRSSSIPLEMLIYLSGAKSITEAISKLGADKKGEFLIFSNSLDTLDTMEREGLIECREELKNRNINAEDLPALSNIAKNKLEAT</sequence>
<evidence type="ECO:0000313" key="3">
    <source>
        <dbReference type="Proteomes" id="UP000197679"/>
    </source>
</evidence>
<accession>A0A218NLL0</accession>
<evidence type="ECO:0000313" key="2">
    <source>
        <dbReference type="EMBL" id="ASI13356.1"/>
    </source>
</evidence>
<dbReference type="InterPro" id="IPR036504">
    <property type="entry name" value="CGI121/TPRKB_sf"/>
</dbReference>
<dbReference type="SUPFAM" id="SSF143870">
    <property type="entry name" value="PF0523-like"/>
    <property type="match status" value="1"/>
</dbReference>